<evidence type="ECO:0000256" key="1">
    <source>
        <dbReference type="ARBA" id="ARBA00001966"/>
    </source>
</evidence>
<dbReference type="InterPro" id="IPR019574">
    <property type="entry name" value="NADH_UbQ_OxRdtase_Gsu_4Fe4S-bd"/>
</dbReference>
<dbReference type="InterPro" id="IPR004108">
    <property type="entry name" value="Fe_hydrogenase_lsu_C"/>
</dbReference>
<organism evidence="16 17">
    <name type="scientific">Clostridium grantii DSM 8605</name>
    <dbReference type="NCBI Taxonomy" id="1121316"/>
    <lineage>
        <taxon>Bacteria</taxon>
        <taxon>Bacillati</taxon>
        <taxon>Bacillota</taxon>
        <taxon>Clostridia</taxon>
        <taxon>Eubacteriales</taxon>
        <taxon>Clostridiaceae</taxon>
        <taxon>Clostridium</taxon>
    </lineage>
</organism>
<dbReference type="Gene3D" id="3.30.70.20">
    <property type="match status" value="1"/>
</dbReference>
<protein>
    <submittedName>
        <fullName evidence="16">NADH-quinone oxidoreductase subunit G</fullName>
    </submittedName>
</protein>
<evidence type="ECO:0000256" key="3">
    <source>
        <dbReference type="ARBA" id="ARBA00005404"/>
    </source>
</evidence>
<keyword evidence="12" id="KW-0472">Membrane</keyword>
<comment type="cofactor">
    <cofactor evidence="13">
        <name>[2Fe-2S] cluster</name>
        <dbReference type="ChEBI" id="CHEBI:190135"/>
    </cofactor>
</comment>
<dbReference type="RefSeq" id="WP_073340180.1">
    <property type="nucleotide sequence ID" value="NZ_FQXM01000027.1"/>
</dbReference>
<sequence length="581" mass="64108">MDTVNIIIDGIKLEVPKEQTVLESAKIAGIHIPTLCFLKDINEVSSCRACLVEAGPRLLPSCTLKVSEGMEIKTNTPKVREARRTVVELLLSNHKRDCTTCNRSGKCELQSLAEDLNIRSIEYEGEMCKTPLDISSTSLVRDAEKCILCGRCISACNTVQTVGAIHFSGRGFETKVAPSYNRPLGDSICINCGQCINACPTGALHEKENIRDVWEAIMDEDKYVVVQTAPAVRVALGEEFGMPIGTRSTGKMVTALRRMGFDKVFDTDFAADLTIMEEGTELLGRINNGGILPLMTSCCPGWIKFAEHNFSDFLDNLSTCKSPHEMEGALIKSYFAKKSGINAKNIVVVSVMPCVAKKFENQRKELSKDKLQDVDIVITTRELAQMIKESSMDFVNLQEDEFDNPLGESTGAAVIFGVTGGVAEAALRTIFEITGSEKLEKLEFNAVRGVEGVKENTIELPNGAVINTAVISGLGNARKVMEMIRNKQKEYHFIEVMACPGGCVTGGGQPIVNPKKMDNEEVSKLRARATYDEDEAKVYRKSHENPHITAIYEEFLEKPNSHKAHELLHTHYVDRGLFNKK</sequence>
<keyword evidence="11" id="KW-0520">NAD</keyword>
<dbReference type="SUPFAM" id="SSF54292">
    <property type="entry name" value="2Fe-2S ferredoxin-like"/>
    <property type="match status" value="1"/>
</dbReference>
<dbReference type="GO" id="GO:0051539">
    <property type="term" value="F:4 iron, 4 sulfur cluster binding"/>
    <property type="evidence" value="ECO:0007669"/>
    <property type="project" value="UniProtKB-KW"/>
</dbReference>
<dbReference type="Proteomes" id="UP000184447">
    <property type="component" value="Unassembled WGS sequence"/>
</dbReference>
<evidence type="ECO:0000256" key="4">
    <source>
        <dbReference type="ARBA" id="ARBA00022485"/>
    </source>
</evidence>
<evidence type="ECO:0000256" key="5">
    <source>
        <dbReference type="ARBA" id="ARBA00022714"/>
    </source>
</evidence>
<keyword evidence="17" id="KW-1185">Reference proteome</keyword>
<reference evidence="16 17" key="1">
    <citation type="submission" date="2016-11" db="EMBL/GenBank/DDBJ databases">
        <authorList>
            <person name="Jaros S."/>
            <person name="Januszkiewicz K."/>
            <person name="Wedrychowicz H."/>
        </authorList>
    </citation>
    <scope>NUCLEOTIDE SEQUENCE [LARGE SCALE GENOMIC DNA]</scope>
    <source>
        <strain evidence="16 17">DSM 8605</strain>
    </source>
</reference>
<dbReference type="STRING" id="1121316.SAMN02745207_03564"/>
<gene>
    <name evidence="16" type="ORF">SAMN02745207_03564</name>
</gene>
<dbReference type="GO" id="GO:0008901">
    <property type="term" value="F:ferredoxin hydrogenase activity"/>
    <property type="evidence" value="ECO:0007669"/>
    <property type="project" value="InterPro"/>
</dbReference>
<dbReference type="GO" id="GO:0016020">
    <property type="term" value="C:membrane"/>
    <property type="evidence" value="ECO:0007669"/>
    <property type="project" value="UniProtKB-SubCell"/>
</dbReference>
<proteinExistence type="inferred from homology"/>
<dbReference type="GO" id="GO:0005506">
    <property type="term" value="F:iron ion binding"/>
    <property type="evidence" value="ECO:0007669"/>
    <property type="project" value="InterPro"/>
</dbReference>
<dbReference type="InterPro" id="IPR036010">
    <property type="entry name" value="2Fe-2S_ferredoxin-like_sf"/>
</dbReference>
<feature type="domain" description="4Fe-4S ferredoxin-type" evidence="14">
    <location>
        <begin position="137"/>
        <end position="170"/>
    </location>
</feature>
<dbReference type="PROSITE" id="PS00198">
    <property type="entry name" value="4FE4S_FER_1"/>
    <property type="match status" value="1"/>
</dbReference>
<dbReference type="InterPro" id="IPR017896">
    <property type="entry name" value="4Fe4S_Fe-S-bd"/>
</dbReference>
<dbReference type="InterPro" id="IPR036991">
    <property type="entry name" value="Fe_hydrogenase_ssu_sf"/>
</dbReference>
<dbReference type="InterPro" id="IPR003149">
    <property type="entry name" value="Fe_hydrogenase_ssu"/>
</dbReference>
<dbReference type="InterPro" id="IPR017900">
    <property type="entry name" value="4Fe4S_Fe_S_CS"/>
</dbReference>
<evidence type="ECO:0000256" key="9">
    <source>
        <dbReference type="ARBA" id="ARBA00023004"/>
    </source>
</evidence>
<evidence type="ECO:0000256" key="6">
    <source>
        <dbReference type="ARBA" id="ARBA00022723"/>
    </source>
</evidence>
<keyword evidence="7" id="KW-0677">Repeat</keyword>
<dbReference type="Pfam" id="PF02256">
    <property type="entry name" value="Fe_hyd_SSU"/>
    <property type="match status" value="1"/>
</dbReference>
<dbReference type="PROSITE" id="PS51379">
    <property type="entry name" value="4FE4S_FER_2"/>
    <property type="match status" value="2"/>
</dbReference>
<dbReference type="Pfam" id="PF02906">
    <property type="entry name" value="Fe_hyd_lg_C"/>
    <property type="match status" value="1"/>
</dbReference>
<dbReference type="SMART" id="SM00929">
    <property type="entry name" value="NADH-G_4Fe-4S_3"/>
    <property type="match status" value="1"/>
</dbReference>
<evidence type="ECO:0000256" key="11">
    <source>
        <dbReference type="ARBA" id="ARBA00023027"/>
    </source>
</evidence>
<dbReference type="SMART" id="SM00902">
    <property type="entry name" value="Fe_hyd_SSU"/>
    <property type="match status" value="1"/>
</dbReference>
<keyword evidence="10" id="KW-0411">Iron-sulfur</keyword>
<comment type="subcellular location">
    <subcellularLocation>
        <location evidence="2">Membrane</location>
    </subcellularLocation>
</comment>
<dbReference type="InterPro" id="IPR001041">
    <property type="entry name" value="2Fe-2S_ferredoxin-type"/>
</dbReference>
<dbReference type="FunFam" id="3.30.70.20:FF:000035">
    <property type="entry name" value="Iron hydrogenase 1"/>
    <property type="match status" value="1"/>
</dbReference>
<dbReference type="SUPFAM" id="SSF53920">
    <property type="entry name" value="Fe-only hydrogenase"/>
    <property type="match status" value="1"/>
</dbReference>
<keyword evidence="9" id="KW-0408">Iron</keyword>
<name>A0A1M5XD29_9CLOT</name>
<dbReference type="Pfam" id="PF13510">
    <property type="entry name" value="Fer2_4"/>
    <property type="match status" value="1"/>
</dbReference>
<keyword evidence="4" id="KW-0004">4Fe-4S</keyword>
<dbReference type="EMBL" id="FQXM01000027">
    <property type="protein sequence ID" value="SHH97730.1"/>
    <property type="molecule type" value="Genomic_DNA"/>
</dbReference>
<keyword evidence="8" id="KW-1278">Translocase</keyword>
<feature type="domain" description="4Fe-4S His(Cys)3-ligated-type" evidence="15">
    <location>
        <begin position="78"/>
        <end position="117"/>
    </location>
</feature>
<dbReference type="Gene3D" id="3.40.50.1780">
    <property type="match status" value="1"/>
</dbReference>
<feature type="domain" description="4Fe-4S ferredoxin-type" evidence="14">
    <location>
        <begin position="176"/>
        <end position="209"/>
    </location>
</feature>
<evidence type="ECO:0000256" key="8">
    <source>
        <dbReference type="ARBA" id="ARBA00022967"/>
    </source>
</evidence>
<evidence type="ECO:0000259" key="14">
    <source>
        <dbReference type="PROSITE" id="PS51379"/>
    </source>
</evidence>
<dbReference type="InterPro" id="IPR013352">
    <property type="entry name" value="Fe_hydrogenase_subset"/>
</dbReference>
<dbReference type="OrthoDB" id="9805142at2"/>
<dbReference type="CDD" id="cd00207">
    <property type="entry name" value="fer2"/>
    <property type="match status" value="1"/>
</dbReference>
<dbReference type="Pfam" id="PF10588">
    <property type="entry name" value="NADH-G_4Fe-4S_3"/>
    <property type="match status" value="1"/>
</dbReference>
<dbReference type="Pfam" id="PF12838">
    <property type="entry name" value="Fer4_7"/>
    <property type="match status" value="1"/>
</dbReference>
<accession>A0A1M5XD29</accession>
<dbReference type="Gene3D" id="4.10.260.20">
    <property type="entry name" value="Iron hydrogenase, small subunit"/>
    <property type="match status" value="1"/>
</dbReference>
<evidence type="ECO:0000256" key="12">
    <source>
        <dbReference type="ARBA" id="ARBA00023136"/>
    </source>
</evidence>
<dbReference type="PROSITE" id="PS51839">
    <property type="entry name" value="4FE4S_HC3"/>
    <property type="match status" value="1"/>
</dbReference>
<evidence type="ECO:0000313" key="16">
    <source>
        <dbReference type="EMBL" id="SHH97730.1"/>
    </source>
</evidence>
<evidence type="ECO:0000256" key="2">
    <source>
        <dbReference type="ARBA" id="ARBA00004370"/>
    </source>
</evidence>
<dbReference type="InterPro" id="IPR050340">
    <property type="entry name" value="Cytosolic_Fe-S_CAF"/>
</dbReference>
<evidence type="ECO:0000256" key="7">
    <source>
        <dbReference type="ARBA" id="ARBA00022737"/>
    </source>
</evidence>
<dbReference type="InterPro" id="IPR009016">
    <property type="entry name" value="Fe_hydrogenase"/>
</dbReference>
<comment type="similarity">
    <text evidence="3">Belongs to the complex I 75 kDa subunit family.</text>
</comment>
<keyword evidence="6" id="KW-0479">Metal-binding</keyword>
<dbReference type="InterPro" id="IPR049830">
    <property type="entry name" value="HndD"/>
</dbReference>
<comment type="cofactor">
    <cofactor evidence="1">
        <name>[4Fe-4S] cluster</name>
        <dbReference type="ChEBI" id="CHEBI:49883"/>
    </cofactor>
</comment>
<dbReference type="PANTHER" id="PTHR11615">
    <property type="entry name" value="NITRATE, FORMATE, IRON DEHYDROGENASE"/>
    <property type="match status" value="1"/>
</dbReference>
<dbReference type="Gene3D" id="3.40.950.10">
    <property type="entry name" value="Fe-only Hydrogenase (Larger Subunit), Chain L, domain 3"/>
    <property type="match status" value="1"/>
</dbReference>
<dbReference type="FunFam" id="3.10.20.740:FF:000004">
    <property type="entry name" value="NADH-quinone oxidoreductase"/>
    <property type="match status" value="1"/>
</dbReference>
<dbReference type="NCBIfam" id="TIGR02512">
    <property type="entry name" value="FeFe_hydrog_A"/>
    <property type="match status" value="1"/>
</dbReference>
<evidence type="ECO:0000313" key="17">
    <source>
        <dbReference type="Proteomes" id="UP000184447"/>
    </source>
</evidence>
<dbReference type="Gene3D" id="3.10.20.740">
    <property type="match status" value="1"/>
</dbReference>
<dbReference type="GO" id="GO:0051537">
    <property type="term" value="F:2 iron, 2 sulfur cluster binding"/>
    <property type="evidence" value="ECO:0007669"/>
    <property type="project" value="UniProtKB-KW"/>
</dbReference>
<dbReference type="AlphaFoldDB" id="A0A1M5XD29"/>
<dbReference type="SUPFAM" id="SSF54862">
    <property type="entry name" value="4Fe-4S ferredoxins"/>
    <property type="match status" value="1"/>
</dbReference>
<evidence type="ECO:0000256" key="13">
    <source>
        <dbReference type="ARBA" id="ARBA00034078"/>
    </source>
</evidence>
<evidence type="ECO:0000259" key="15">
    <source>
        <dbReference type="PROSITE" id="PS51839"/>
    </source>
</evidence>
<keyword evidence="5" id="KW-0001">2Fe-2S</keyword>
<evidence type="ECO:0000256" key="10">
    <source>
        <dbReference type="ARBA" id="ARBA00023014"/>
    </source>
</evidence>
<dbReference type="NCBIfam" id="NF040763">
    <property type="entry name" value="FeFe_hydrog_A6"/>
    <property type="match status" value="1"/>
</dbReference>